<reference evidence="1 2" key="1">
    <citation type="submission" date="2018-12" db="EMBL/GenBank/DDBJ databases">
        <authorList>
            <consortium name="Pathogen Informatics"/>
        </authorList>
    </citation>
    <scope>NUCLEOTIDE SEQUENCE [LARGE SCALE GENOMIC DNA]</scope>
    <source>
        <strain evidence="1 2">NCTC10741</strain>
    </source>
</reference>
<name>A0A3P8JUI4_TSUPA</name>
<dbReference type="AlphaFoldDB" id="A0A3P8JUI4"/>
<dbReference type="RefSeq" id="WP_126194457.1">
    <property type="nucleotide sequence ID" value="NZ_CP085954.1"/>
</dbReference>
<organism evidence="1 2">
    <name type="scientific">Tsukamurella paurometabola</name>
    <name type="common">Corynebacterium paurometabolum</name>
    <dbReference type="NCBI Taxonomy" id="2061"/>
    <lineage>
        <taxon>Bacteria</taxon>
        <taxon>Bacillati</taxon>
        <taxon>Actinomycetota</taxon>
        <taxon>Actinomycetes</taxon>
        <taxon>Mycobacteriales</taxon>
        <taxon>Tsukamurellaceae</taxon>
        <taxon>Tsukamurella</taxon>
    </lineage>
</organism>
<accession>A0A3P8JUI4</accession>
<protein>
    <submittedName>
        <fullName evidence="1">Uncharacterized protein</fullName>
    </submittedName>
</protein>
<proteinExistence type="predicted"/>
<gene>
    <name evidence="1" type="ORF">NCTC10741_00104</name>
</gene>
<dbReference type="EMBL" id="LR131273">
    <property type="protein sequence ID" value="VDR37009.1"/>
    <property type="molecule type" value="Genomic_DNA"/>
</dbReference>
<evidence type="ECO:0000313" key="1">
    <source>
        <dbReference type="EMBL" id="VDR37009.1"/>
    </source>
</evidence>
<sequence>MTGFRAHELVKVAGAFGHVMRGPFSTGGARRWSVRMFDGRAVLAREDVIFSAERRNNDEEL</sequence>
<dbReference type="Proteomes" id="UP000271626">
    <property type="component" value="Chromosome"/>
</dbReference>
<dbReference type="OrthoDB" id="9894667at2"/>
<evidence type="ECO:0000313" key="2">
    <source>
        <dbReference type="Proteomes" id="UP000271626"/>
    </source>
</evidence>